<feature type="active site" evidence="10">
    <location>
        <position position="261"/>
    </location>
</feature>
<dbReference type="PANTHER" id="PTHR16036:SF2">
    <property type="entry name" value="TRNA ENDONUCLEASE ANKZF1"/>
    <property type="match status" value="1"/>
</dbReference>
<evidence type="ECO:0000256" key="7">
    <source>
        <dbReference type="ARBA" id="ARBA00022801"/>
    </source>
</evidence>
<comment type="domain">
    <text evidence="10">The VLRF1 domain mediates binding to the 60S ribosomal subunit.</text>
</comment>
<dbReference type="InterPro" id="IPR041175">
    <property type="entry name" value="VLRF1/Vms1"/>
</dbReference>
<dbReference type="AlphaFoldDB" id="G4T807"/>
<evidence type="ECO:0000256" key="3">
    <source>
        <dbReference type="ARBA" id="ARBA00022490"/>
    </source>
</evidence>
<dbReference type="EMBL" id="CAFZ01000014">
    <property type="protein sequence ID" value="CCA67468.1"/>
    <property type="molecule type" value="Genomic_DNA"/>
</dbReference>
<dbReference type="PANTHER" id="PTHR16036">
    <property type="entry name" value="ANKYRIN REPEAT AND ZINC FINGER DOMAIN-CONTAINING PROTEIN 1"/>
    <property type="match status" value="1"/>
</dbReference>
<dbReference type="FunCoup" id="G4T807">
    <property type="interactions" value="27"/>
</dbReference>
<dbReference type="OrthoDB" id="429841at2759"/>
<dbReference type="Pfam" id="PF18826">
    <property type="entry name" value="bVLRF1"/>
    <property type="match status" value="1"/>
</dbReference>
<dbReference type="GO" id="GO:0004519">
    <property type="term" value="F:endonuclease activity"/>
    <property type="evidence" value="ECO:0007669"/>
    <property type="project" value="UniProtKB-KW"/>
</dbReference>
<evidence type="ECO:0000256" key="10">
    <source>
        <dbReference type="PROSITE-ProRule" id="PRU01389"/>
    </source>
</evidence>
<dbReference type="InParanoid" id="G4T807"/>
<proteinExistence type="inferred from homology"/>
<evidence type="ECO:0000256" key="2">
    <source>
        <dbReference type="ARBA" id="ARBA00009262"/>
    </source>
</evidence>
<dbReference type="InterPro" id="IPR002110">
    <property type="entry name" value="Ankyrin_rpt"/>
</dbReference>
<evidence type="ECO:0000259" key="12">
    <source>
        <dbReference type="PROSITE" id="PS52044"/>
    </source>
</evidence>
<keyword evidence="3 10" id="KW-0963">Cytoplasm</keyword>
<dbReference type="GO" id="GO:0016787">
    <property type="term" value="F:hydrolase activity"/>
    <property type="evidence" value="ECO:0007669"/>
    <property type="project" value="UniProtKB-KW"/>
</dbReference>
<dbReference type="InterPro" id="IPR047139">
    <property type="entry name" value="ANKZ1/VMS1"/>
</dbReference>
<evidence type="ECO:0000256" key="1">
    <source>
        <dbReference type="ARBA" id="ARBA00004496"/>
    </source>
</evidence>
<name>G4T807_SERID</name>
<sequence>MNIFQLPPDLLQNIVLRTLVSEPDVVADDEQPQRRDAFPQSTHHNIGGVRGLACTICIQATFNDIDEQKAHYRSDWHRYNVKANLVRKPILSEAQFANALADLSDSISGSASSESDDASEDEDRVAGALRRAHISSATEDGDEMAGRASIPRTALRWFHSAPNTQIGIYNAVFPLKMDEKEYVTELKRMQEHPSEDGRLWTMLMIAGGHFAGMVVRVTQAKEEKSAPAGKTKGKHKLPDYEVALHKTFHRYTTRRKQGGSQSVNDNAKGPAKSAGAQLRRYGEQALRDDIRNLMAEWSEDIAASERIWIRANISNKRIFYDYEDAAFAKNDERLRTFPFPTRRPTQTELLRCLNELLHAKTTHFSEDELREQDAQALAALPKPKPAPIVNPQSTKPKPKPEVPTLTKEQETLKNLWERLLDMTRKGRLDPLIALWEKAGSSIGGVDAHVPSWVEGDDAGWTLLHIASAASQEAVVKWLLEDMGADPTTTINLDASEEVGTSTKTHNYGKTPYEVSGSKGTRDVFRRLAGVYPDKWDWLGDARVPSVLSKEMEEEQDTKKKVRRKGLKEKIKEREEKTKNSAPVEEDTEDVAPTPPGGLQVASGPQKLGGASTTSGIMGLTPEMRARLERERRARAIEARMQSTKP</sequence>
<comment type="caution">
    <text evidence="13">The sequence shown here is derived from an EMBL/GenBank/DDBJ whole genome shotgun (WGS) entry which is preliminary data.</text>
</comment>
<dbReference type="Gene3D" id="1.25.40.20">
    <property type="entry name" value="Ankyrin repeat-containing domain"/>
    <property type="match status" value="1"/>
</dbReference>
<accession>G4T807</accession>
<dbReference type="GO" id="GO:0036503">
    <property type="term" value="P:ERAD pathway"/>
    <property type="evidence" value="ECO:0007669"/>
    <property type="project" value="TreeGrafter"/>
</dbReference>
<dbReference type="SUPFAM" id="SSF48403">
    <property type="entry name" value="Ankyrin repeat"/>
    <property type="match status" value="1"/>
</dbReference>
<organism evidence="13 14">
    <name type="scientific">Serendipita indica (strain DSM 11827)</name>
    <name type="common">Root endophyte fungus</name>
    <name type="synonym">Piriformospora indica</name>
    <dbReference type="NCBI Taxonomy" id="1109443"/>
    <lineage>
        <taxon>Eukaryota</taxon>
        <taxon>Fungi</taxon>
        <taxon>Dikarya</taxon>
        <taxon>Basidiomycota</taxon>
        <taxon>Agaricomycotina</taxon>
        <taxon>Agaricomycetes</taxon>
        <taxon>Sebacinales</taxon>
        <taxon>Serendipitaceae</taxon>
        <taxon>Serendipita</taxon>
    </lineage>
</organism>
<dbReference type="PROSITE" id="PS52044">
    <property type="entry name" value="VLRF1"/>
    <property type="match status" value="1"/>
</dbReference>
<dbReference type="HOGENOM" id="CLU_014293_1_1_1"/>
<comment type="subcellular location">
    <subcellularLocation>
        <location evidence="1">Cytoplasm</location>
    </subcellularLocation>
</comment>
<keyword evidence="8" id="KW-0040">ANK repeat</keyword>
<feature type="domain" description="VLRF1" evidence="12">
    <location>
        <begin position="196"/>
        <end position="359"/>
    </location>
</feature>
<keyword evidence="7 10" id="KW-0378">Hydrolase</keyword>
<dbReference type="GO" id="GO:0005737">
    <property type="term" value="C:cytoplasm"/>
    <property type="evidence" value="ECO:0007669"/>
    <property type="project" value="UniProtKB-SubCell"/>
</dbReference>
<feature type="compositionally biased region" description="Acidic residues" evidence="11">
    <location>
        <begin position="114"/>
        <end position="123"/>
    </location>
</feature>
<evidence type="ECO:0000256" key="9">
    <source>
        <dbReference type="ARBA" id="ARBA00023054"/>
    </source>
</evidence>
<evidence type="ECO:0000313" key="13">
    <source>
        <dbReference type="EMBL" id="CCA67468.1"/>
    </source>
</evidence>
<evidence type="ECO:0000256" key="4">
    <source>
        <dbReference type="ARBA" id="ARBA00022722"/>
    </source>
</evidence>
<feature type="region of interest" description="Disordered" evidence="11">
    <location>
        <begin position="253"/>
        <end position="277"/>
    </location>
</feature>
<keyword evidence="14" id="KW-1185">Reference proteome</keyword>
<feature type="region of interest" description="Disordered" evidence="11">
    <location>
        <begin position="548"/>
        <end position="625"/>
    </location>
</feature>
<feature type="region of interest" description="Disordered" evidence="11">
    <location>
        <begin position="107"/>
        <end position="126"/>
    </location>
</feature>
<feature type="compositionally biased region" description="Basic and acidic residues" evidence="11">
    <location>
        <begin position="567"/>
        <end position="578"/>
    </location>
</feature>
<dbReference type="OMA" id="GPHIFMC"/>
<dbReference type="InterPro" id="IPR036770">
    <property type="entry name" value="Ankyrin_rpt-contain_sf"/>
</dbReference>
<reference evidence="13 14" key="1">
    <citation type="journal article" date="2011" name="PLoS Pathog.">
        <title>Endophytic Life Strategies Decoded by Genome and Transcriptome Analyses of the Mutualistic Root Symbiont Piriformospora indica.</title>
        <authorList>
            <person name="Zuccaro A."/>
            <person name="Lahrmann U."/>
            <person name="Guldener U."/>
            <person name="Langen G."/>
            <person name="Pfiffi S."/>
            <person name="Biedenkopf D."/>
            <person name="Wong P."/>
            <person name="Samans B."/>
            <person name="Grimm C."/>
            <person name="Basiewicz M."/>
            <person name="Murat C."/>
            <person name="Martin F."/>
            <person name="Kogel K.H."/>
        </authorList>
    </citation>
    <scope>NUCLEOTIDE SEQUENCE [LARGE SCALE GENOMIC DNA]</scope>
    <source>
        <strain evidence="13 14">DSM 11827</strain>
    </source>
</reference>
<keyword evidence="9" id="KW-0175">Coiled coil</keyword>
<dbReference type="Proteomes" id="UP000007148">
    <property type="component" value="Unassembled WGS sequence"/>
</dbReference>
<dbReference type="Pfam" id="PF00023">
    <property type="entry name" value="Ank"/>
    <property type="match status" value="1"/>
</dbReference>
<evidence type="ECO:0000256" key="6">
    <source>
        <dbReference type="ARBA" id="ARBA00022759"/>
    </source>
</evidence>
<evidence type="ECO:0000313" key="14">
    <source>
        <dbReference type="Proteomes" id="UP000007148"/>
    </source>
</evidence>
<dbReference type="STRING" id="1109443.G4T807"/>
<keyword evidence="4 10" id="KW-0540">Nuclease</keyword>
<dbReference type="eggNOG" id="KOG2505">
    <property type="taxonomic scope" value="Eukaryota"/>
</dbReference>
<keyword evidence="6 10" id="KW-0255">Endonuclease</keyword>
<evidence type="ECO:0000256" key="11">
    <source>
        <dbReference type="SAM" id="MobiDB-lite"/>
    </source>
</evidence>
<gene>
    <name evidence="13" type="ORF">PIIN_01297</name>
</gene>
<protein>
    <recommendedName>
        <fullName evidence="12">VLRF1 domain-containing protein</fullName>
    </recommendedName>
</protein>
<keyword evidence="5" id="KW-0677">Repeat</keyword>
<evidence type="ECO:0000256" key="5">
    <source>
        <dbReference type="ARBA" id="ARBA00022737"/>
    </source>
</evidence>
<evidence type="ECO:0000256" key="8">
    <source>
        <dbReference type="ARBA" id="ARBA00023043"/>
    </source>
</evidence>
<comment type="similarity">
    <text evidence="2 10">Belongs to the ANKZF1/VMS1 family.</text>
</comment>
<feature type="region of interest" description="Disordered" evidence="11">
    <location>
        <begin position="382"/>
        <end position="407"/>
    </location>
</feature>